<keyword evidence="4" id="KW-1185">Reference proteome</keyword>
<dbReference type="PANTHER" id="PTHR16112:SF16">
    <property type="entry name" value="SIX-BANDED, ISOFORM H"/>
    <property type="match status" value="1"/>
</dbReference>
<dbReference type="InterPro" id="IPR001739">
    <property type="entry name" value="Methyl_CpG_DNA-bd"/>
</dbReference>
<feature type="domain" description="MBD" evidence="2">
    <location>
        <begin position="602"/>
        <end position="672"/>
    </location>
</feature>
<name>A0ABR1AE68_POLSC</name>
<dbReference type="PROSITE" id="PS50982">
    <property type="entry name" value="MBD"/>
    <property type="match status" value="1"/>
</dbReference>
<proteinExistence type="predicted"/>
<dbReference type="SUPFAM" id="SSF54171">
    <property type="entry name" value="DNA-binding domain"/>
    <property type="match status" value="1"/>
</dbReference>
<feature type="compositionally biased region" description="Low complexity" evidence="1">
    <location>
        <begin position="259"/>
        <end position="275"/>
    </location>
</feature>
<reference evidence="3 4" key="1">
    <citation type="submission" date="2023-09" db="EMBL/GenBank/DDBJ databases">
        <title>Genomes of two closely related lineages of the louse Polyplax serrata with different host specificities.</title>
        <authorList>
            <person name="Martinu J."/>
            <person name="Tarabai H."/>
            <person name="Stefka J."/>
            <person name="Hypsa V."/>
        </authorList>
    </citation>
    <scope>NUCLEOTIDE SEQUENCE [LARGE SCALE GENOMIC DNA]</scope>
    <source>
        <strain evidence="3">98ZLc_SE</strain>
    </source>
</reference>
<dbReference type="Proteomes" id="UP001359485">
    <property type="component" value="Unassembled WGS sequence"/>
</dbReference>
<dbReference type="EMBL" id="JAWJWF010000051">
    <property type="protein sequence ID" value="KAK6617555.1"/>
    <property type="molecule type" value="Genomic_DNA"/>
</dbReference>
<comment type="caution">
    <text evidence="3">The sequence shown here is derived from an EMBL/GenBank/DDBJ whole genome shotgun (WGS) entry which is preliminary data.</text>
</comment>
<evidence type="ECO:0000259" key="2">
    <source>
        <dbReference type="PROSITE" id="PS50982"/>
    </source>
</evidence>
<dbReference type="SMART" id="SM00391">
    <property type="entry name" value="MBD"/>
    <property type="match status" value="1"/>
</dbReference>
<feature type="region of interest" description="Disordered" evidence="1">
    <location>
        <begin position="173"/>
        <end position="203"/>
    </location>
</feature>
<accession>A0ABR1AE68</accession>
<protein>
    <recommendedName>
        <fullName evidence="2">MBD domain-containing protein</fullName>
    </recommendedName>
</protein>
<feature type="compositionally biased region" description="Low complexity" evidence="1">
    <location>
        <begin position="177"/>
        <end position="193"/>
    </location>
</feature>
<organism evidence="3 4">
    <name type="scientific">Polyplax serrata</name>
    <name type="common">Common mouse louse</name>
    <dbReference type="NCBI Taxonomy" id="468196"/>
    <lineage>
        <taxon>Eukaryota</taxon>
        <taxon>Metazoa</taxon>
        <taxon>Ecdysozoa</taxon>
        <taxon>Arthropoda</taxon>
        <taxon>Hexapoda</taxon>
        <taxon>Insecta</taxon>
        <taxon>Pterygota</taxon>
        <taxon>Neoptera</taxon>
        <taxon>Paraneoptera</taxon>
        <taxon>Psocodea</taxon>
        <taxon>Troctomorpha</taxon>
        <taxon>Phthiraptera</taxon>
        <taxon>Anoplura</taxon>
        <taxon>Polyplacidae</taxon>
        <taxon>Polyplax</taxon>
    </lineage>
</organism>
<gene>
    <name evidence="3" type="ORF">RUM44_005143</name>
</gene>
<dbReference type="PANTHER" id="PTHR16112">
    <property type="entry name" value="METHYL-CPG BINDING PROTEIN, DROSOPHILA"/>
    <property type="match status" value="1"/>
</dbReference>
<evidence type="ECO:0000313" key="4">
    <source>
        <dbReference type="Proteomes" id="UP001359485"/>
    </source>
</evidence>
<evidence type="ECO:0000256" key="1">
    <source>
        <dbReference type="SAM" id="MobiDB-lite"/>
    </source>
</evidence>
<dbReference type="InterPro" id="IPR016177">
    <property type="entry name" value="DNA-bd_dom_sf"/>
</dbReference>
<evidence type="ECO:0000313" key="3">
    <source>
        <dbReference type="EMBL" id="KAK6617555.1"/>
    </source>
</evidence>
<sequence>MQAISKFCCIHESVEYLNRMLEDDLVLELGLQDGPSEPQGYKNHNYSYQHDRTHLTGDQHFQSHNANFEHFENQYPFVTNGNFSPSNTSTTLIPNSLDLGKSKNYQTGVTNSGYSSENGSVSTNRHQKNDATMQFTSGNFQNLDLQSINYQQASPYFLQNLGNQYQLNENLVPTYQSSGSSPSSDESSVSNASQLQYSSDSSTISNNQFEFPVPISNTAQIGQNFQFQQKDFLDNYMAVMHQDTQVPRCDSSKSEAEESTCSSLSSGSNESQSENENVLHLPVLVNPLTSNNGNCNIINPYQSNVHNTASTYPNSLEQNETNEITNNYTNQAGQNVLKYNNFNTTISNQQYLANENNSGINNGMPPNNQVNNLVVMLPNHLNKDIQNCLQTGQPILQNPSSQEMVNSSKFVIQNPKVNSQNIFGLINVTTPVIQDKLVTPVKVNQMIKVNNCGTQESCHRNEHNSDAGNKTNNSNCGLCNEGNNKKFGVAPNCDEDTHLHSSNHHSNGEVTDTCTSHIQNTSDSSVIDSNFVQTNLSVKCRENENSCAMLFKETSDKSITQSVGNVNSSVFDSNSVYLVKGDESNVINSYCYGDSSTKSCSSGNSGMQTFPVPTGWNRLLVDGSIIYLSPSNVALNSIEQIKMYLQTAGTCKCGLECPVNCDSMFNFNPKVISRPWDASESEKTRLCNHKRKASLSGISAAGDDKNVKLSRKKGYQAKKVKLWNHPLR</sequence>
<feature type="compositionally biased region" description="Polar residues" evidence="1">
    <location>
        <begin position="194"/>
        <end position="203"/>
    </location>
</feature>
<feature type="region of interest" description="Disordered" evidence="1">
    <location>
        <begin position="247"/>
        <end position="275"/>
    </location>
</feature>